<organism evidence="2 3">
    <name type="scientific">Pedobacter albus</name>
    <dbReference type="NCBI Taxonomy" id="3113905"/>
    <lineage>
        <taxon>Bacteria</taxon>
        <taxon>Pseudomonadati</taxon>
        <taxon>Bacteroidota</taxon>
        <taxon>Sphingobacteriia</taxon>
        <taxon>Sphingobacteriales</taxon>
        <taxon>Sphingobacteriaceae</taxon>
        <taxon>Pedobacter</taxon>
    </lineage>
</organism>
<reference evidence="2 3" key="1">
    <citation type="submission" date="2024-01" db="EMBL/GenBank/DDBJ databases">
        <title>Pedobacter sp. nov., isolated from fresh soil.</title>
        <authorList>
            <person name="Le N.T.T."/>
        </authorList>
    </citation>
    <scope>NUCLEOTIDE SEQUENCE [LARGE SCALE GENOMIC DNA]</scope>
    <source>
        <strain evidence="2 3">KR3-3</strain>
    </source>
</reference>
<accession>A0ABU7IB29</accession>
<keyword evidence="3" id="KW-1185">Reference proteome</keyword>
<feature type="chain" id="PRO_5045254822" description="DUF4252 domain-containing protein" evidence="1">
    <location>
        <begin position="20"/>
        <end position="190"/>
    </location>
</feature>
<dbReference type="Proteomes" id="UP001336835">
    <property type="component" value="Unassembled WGS sequence"/>
</dbReference>
<evidence type="ECO:0008006" key="4">
    <source>
        <dbReference type="Google" id="ProtNLM"/>
    </source>
</evidence>
<evidence type="ECO:0000313" key="2">
    <source>
        <dbReference type="EMBL" id="MEE1946673.1"/>
    </source>
</evidence>
<comment type="caution">
    <text evidence="2">The sequence shown here is derived from an EMBL/GenBank/DDBJ whole genome shotgun (WGS) entry which is preliminary data.</text>
</comment>
<feature type="signal peptide" evidence="1">
    <location>
        <begin position="1"/>
        <end position="19"/>
    </location>
</feature>
<keyword evidence="1" id="KW-0732">Signal</keyword>
<evidence type="ECO:0000256" key="1">
    <source>
        <dbReference type="SAM" id="SignalP"/>
    </source>
</evidence>
<protein>
    <recommendedName>
        <fullName evidence="4">DUF4252 domain-containing protein</fullName>
    </recommendedName>
</protein>
<name>A0ABU7IB29_9SPHI</name>
<sequence>MKKIGLLVVFGVGAAVAQAQPLTKAYIDNLVKATNNHVPLVHNYKYFLPYSGFYEAKDSLKLNKKLRAKTAKDLLRVVLMHPIGNTEEALGVELFSQGFITIELKSRQPKQQKREMLAEAKEIFATGSKNPILVINEVRVSPDEAKATIAKLKFEELDAIAIYYRALSTSVYGQQGADGMIQIWTRPLKK</sequence>
<dbReference type="RefSeq" id="WP_330108970.1">
    <property type="nucleotide sequence ID" value="NZ_JAZDQT010000003.1"/>
</dbReference>
<proteinExistence type="predicted"/>
<dbReference type="EMBL" id="JAZDQT010000003">
    <property type="protein sequence ID" value="MEE1946673.1"/>
    <property type="molecule type" value="Genomic_DNA"/>
</dbReference>
<evidence type="ECO:0000313" key="3">
    <source>
        <dbReference type="Proteomes" id="UP001336835"/>
    </source>
</evidence>
<gene>
    <name evidence="2" type="ORF">VRU48_16230</name>
</gene>